<feature type="domain" description="SseB protein N-terminal" evidence="1">
    <location>
        <begin position="23"/>
        <end position="144"/>
    </location>
</feature>
<dbReference type="InterPro" id="IPR009839">
    <property type="entry name" value="SseB_N"/>
</dbReference>
<keyword evidence="3" id="KW-1185">Reference proteome</keyword>
<dbReference type="Pfam" id="PF07179">
    <property type="entry name" value="SseB"/>
    <property type="match status" value="1"/>
</dbReference>
<reference evidence="2 3" key="2">
    <citation type="journal article" date="2015" name="Stand. Genomic Sci.">
        <title>Draft genome sequence of Cellulomonas carbonis T26(T) and comparative analysis of six Cellulomonas genomes.</title>
        <authorList>
            <person name="Zhuang W."/>
            <person name="Zhang S."/>
            <person name="Xia X."/>
            <person name="Wang G."/>
        </authorList>
    </citation>
    <scope>NUCLEOTIDE SEQUENCE [LARGE SCALE GENOMIC DNA]</scope>
    <source>
        <strain evidence="2 3">T26</strain>
    </source>
</reference>
<name>A0A0A0BM30_9CELL</name>
<dbReference type="OrthoDB" id="5188303at2"/>
<accession>A0A0A0BM30</accession>
<dbReference type="Proteomes" id="UP000029839">
    <property type="component" value="Unassembled WGS sequence"/>
</dbReference>
<proteinExistence type="predicted"/>
<dbReference type="RefSeq" id="WP_043609691.1">
    <property type="nucleotide sequence ID" value="NZ_AXCY01000137.1"/>
</dbReference>
<comment type="caution">
    <text evidence="2">The sequence shown here is derived from an EMBL/GenBank/DDBJ whole genome shotgun (WGS) entry which is preliminary data.</text>
</comment>
<dbReference type="AlphaFoldDB" id="A0A0A0BM30"/>
<evidence type="ECO:0000313" key="2">
    <source>
        <dbReference type="EMBL" id="KGM08950.1"/>
    </source>
</evidence>
<sequence>MTGRALPPTSAFADDDGSPDPALVAAVEAVRTGRGTVADVVEALRTVRVLVPVVARLEQSGTGAGGLHVDKEASAGVVALRAPDGRTALPVFSGAGALTAWSGDARPVPAEGPRAAASALQEGWELLVLDPAGPNTLVVPRPAVVALATGTPWRPAVVDGEVSGDVRDAVTLAVGEVDGVVAAEAVPGRRAEVAVVVRLRPGLDRAALDDVLRRVGGVIAADTTFASRVDSVELRVVG</sequence>
<dbReference type="EMBL" id="AXCY01000137">
    <property type="protein sequence ID" value="KGM08950.1"/>
    <property type="molecule type" value="Genomic_DNA"/>
</dbReference>
<reference evidence="2 3" key="1">
    <citation type="submission" date="2013-08" db="EMBL/GenBank/DDBJ databases">
        <title>Genome sequencing of Cellulomonas carbonis T26.</title>
        <authorList>
            <person name="Chen F."/>
            <person name="Li Y."/>
            <person name="Wang G."/>
        </authorList>
    </citation>
    <scope>NUCLEOTIDE SEQUENCE [LARGE SCALE GENOMIC DNA]</scope>
    <source>
        <strain evidence="2 3">T26</strain>
    </source>
</reference>
<protein>
    <recommendedName>
        <fullName evidence="1">SseB protein N-terminal domain-containing protein</fullName>
    </recommendedName>
</protein>
<organism evidence="2 3">
    <name type="scientific">Cellulomonas carbonis T26</name>
    <dbReference type="NCBI Taxonomy" id="947969"/>
    <lineage>
        <taxon>Bacteria</taxon>
        <taxon>Bacillati</taxon>
        <taxon>Actinomycetota</taxon>
        <taxon>Actinomycetes</taxon>
        <taxon>Micrococcales</taxon>
        <taxon>Cellulomonadaceae</taxon>
        <taxon>Cellulomonas</taxon>
    </lineage>
</organism>
<evidence type="ECO:0000259" key="1">
    <source>
        <dbReference type="Pfam" id="PF07179"/>
    </source>
</evidence>
<evidence type="ECO:0000313" key="3">
    <source>
        <dbReference type="Proteomes" id="UP000029839"/>
    </source>
</evidence>
<gene>
    <name evidence="2" type="ORF">N868_05230</name>
</gene>